<dbReference type="Proteomes" id="UP000002215">
    <property type="component" value="Chromosome"/>
</dbReference>
<protein>
    <submittedName>
        <fullName evidence="6">DoxX family protein</fullName>
    </submittedName>
</protein>
<keyword evidence="2 5" id="KW-0812">Transmembrane</keyword>
<reference evidence="7" key="1">
    <citation type="submission" date="2009-08" db="EMBL/GenBank/DDBJ databases">
        <title>The complete genome of Chitinophaga pinensis DSM 2588.</title>
        <authorList>
            <consortium name="US DOE Joint Genome Institute (JGI-PGF)"/>
            <person name="Lucas S."/>
            <person name="Copeland A."/>
            <person name="Lapidus A."/>
            <person name="Glavina del Rio T."/>
            <person name="Dalin E."/>
            <person name="Tice H."/>
            <person name="Bruce D."/>
            <person name="Goodwin L."/>
            <person name="Pitluck S."/>
            <person name="Kyrpides N."/>
            <person name="Mavromatis K."/>
            <person name="Ivanova N."/>
            <person name="Mikhailova N."/>
            <person name="Sims D."/>
            <person name="Meinche L."/>
            <person name="Brettin T."/>
            <person name="Detter J.C."/>
            <person name="Han C."/>
            <person name="Larimer F."/>
            <person name="Land M."/>
            <person name="Hauser L."/>
            <person name="Markowitz V."/>
            <person name="Cheng J.-F."/>
            <person name="Hugenholtz P."/>
            <person name="Woyke T."/>
            <person name="Wu D."/>
            <person name="Spring S."/>
            <person name="Klenk H.-P."/>
            <person name="Eisen J.A."/>
        </authorList>
    </citation>
    <scope>NUCLEOTIDE SEQUENCE [LARGE SCALE GENOMIC DNA]</scope>
    <source>
        <strain evidence="7">ATCC 43595 / DSM 2588 / LMG 13176 / NBRC 15968 / NCIMB 11800 / UQM 2034</strain>
    </source>
</reference>
<dbReference type="RefSeq" id="WP_012791725.1">
    <property type="nucleotide sequence ID" value="NC_013132.1"/>
</dbReference>
<evidence type="ECO:0000256" key="4">
    <source>
        <dbReference type="ARBA" id="ARBA00023136"/>
    </source>
</evidence>
<sequence length="132" mass="14366">MINNTTSFLIVRLAIGASMFGHGLVRLPKLDKFSAWMVGSFKDAMLPAALVTPFSYALPIAEFLIGLLLIIGLLTRQTLVAGGIVMILLILGTTLIENWEALVSQLLHAVIFALLLSSISYNSYAVDNLFKK</sequence>
<evidence type="ECO:0000256" key="2">
    <source>
        <dbReference type="ARBA" id="ARBA00022692"/>
    </source>
</evidence>
<proteinExistence type="predicted"/>
<reference evidence="6 7" key="2">
    <citation type="journal article" date="2010" name="Stand. Genomic Sci.">
        <title>Complete genome sequence of Chitinophaga pinensis type strain (UQM 2034).</title>
        <authorList>
            <person name="Glavina Del Rio T."/>
            <person name="Abt B."/>
            <person name="Spring S."/>
            <person name="Lapidus A."/>
            <person name="Nolan M."/>
            <person name="Tice H."/>
            <person name="Copeland A."/>
            <person name="Cheng J.F."/>
            <person name="Chen F."/>
            <person name="Bruce D."/>
            <person name="Goodwin L."/>
            <person name="Pitluck S."/>
            <person name="Ivanova N."/>
            <person name="Mavromatis K."/>
            <person name="Mikhailova N."/>
            <person name="Pati A."/>
            <person name="Chen A."/>
            <person name="Palaniappan K."/>
            <person name="Land M."/>
            <person name="Hauser L."/>
            <person name="Chang Y.J."/>
            <person name="Jeffries C.D."/>
            <person name="Chain P."/>
            <person name="Saunders E."/>
            <person name="Detter J.C."/>
            <person name="Brettin T."/>
            <person name="Rohde M."/>
            <person name="Goker M."/>
            <person name="Bristow J."/>
            <person name="Eisen J.A."/>
            <person name="Markowitz V."/>
            <person name="Hugenholtz P."/>
            <person name="Kyrpides N.C."/>
            <person name="Klenk H.P."/>
            <person name="Lucas S."/>
        </authorList>
    </citation>
    <scope>NUCLEOTIDE SEQUENCE [LARGE SCALE GENOMIC DNA]</scope>
    <source>
        <strain evidence="7">ATCC 43595 / DSM 2588 / LMG 13176 / NBRC 15968 / NCIMB 11800 / UQM 2034</strain>
    </source>
</reference>
<organism evidence="6 7">
    <name type="scientific">Chitinophaga pinensis (strain ATCC 43595 / DSM 2588 / LMG 13176 / NBRC 15968 / NCIMB 11800 / UQM 2034)</name>
    <dbReference type="NCBI Taxonomy" id="485918"/>
    <lineage>
        <taxon>Bacteria</taxon>
        <taxon>Pseudomonadati</taxon>
        <taxon>Bacteroidota</taxon>
        <taxon>Chitinophagia</taxon>
        <taxon>Chitinophagales</taxon>
        <taxon>Chitinophagaceae</taxon>
        <taxon>Chitinophaga</taxon>
    </lineage>
</organism>
<dbReference type="Pfam" id="PF07681">
    <property type="entry name" value="DoxX"/>
    <property type="match status" value="1"/>
</dbReference>
<dbReference type="OrthoDB" id="4732370at2"/>
<feature type="transmembrane region" description="Helical" evidence="5">
    <location>
        <begin position="78"/>
        <end position="96"/>
    </location>
</feature>
<keyword evidence="4 5" id="KW-0472">Membrane</keyword>
<name>A0A979G6H0_CHIPD</name>
<dbReference type="AlphaFoldDB" id="A0A979G6H0"/>
<dbReference type="InterPro" id="IPR032808">
    <property type="entry name" value="DoxX"/>
</dbReference>
<accession>A0A979G6H0</accession>
<comment type="subcellular location">
    <subcellularLocation>
        <location evidence="1">Membrane</location>
        <topology evidence="1">Multi-pass membrane protein</topology>
    </subcellularLocation>
</comment>
<gene>
    <name evidence="6" type="ordered locus">Cpin_4093</name>
</gene>
<evidence type="ECO:0000256" key="1">
    <source>
        <dbReference type="ARBA" id="ARBA00004141"/>
    </source>
</evidence>
<evidence type="ECO:0000313" key="7">
    <source>
        <dbReference type="Proteomes" id="UP000002215"/>
    </source>
</evidence>
<feature type="transmembrane region" description="Helical" evidence="5">
    <location>
        <begin position="45"/>
        <end position="71"/>
    </location>
</feature>
<evidence type="ECO:0000256" key="5">
    <source>
        <dbReference type="SAM" id="Phobius"/>
    </source>
</evidence>
<feature type="transmembrane region" description="Helical" evidence="5">
    <location>
        <begin position="102"/>
        <end position="124"/>
    </location>
</feature>
<dbReference type="GO" id="GO:0016020">
    <property type="term" value="C:membrane"/>
    <property type="evidence" value="ECO:0007669"/>
    <property type="project" value="UniProtKB-SubCell"/>
</dbReference>
<dbReference type="EMBL" id="CP001699">
    <property type="protein sequence ID" value="ACU61553.1"/>
    <property type="molecule type" value="Genomic_DNA"/>
</dbReference>
<dbReference type="KEGG" id="cpi:Cpin_4093"/>
<evidence type="ECO:0000313" key="6">
    <source>
        <dbReference type="EMBL" id="ACU61553.1"/>
    </source>
</evidence>
<feature type="transmembrane region" description="Helical" evidence="5">
    <location>
        <begin position="7"/>
        <end position="25"/>
    </location>
</feature>
<evidence type="ECO:0000256" key="3">
    <source>
        <dbReference type="ARBA" id="ARBA00022989"/>
    </source>
</evidence>
<keyword evidence="3 5" id="KW-1133">Transmembrane helix</keyword>